<evidence type="ECO:0000256" key="3">
    <source>
        <dbReference type="ARBA" id="ARBA00021257"/>
    </source>
</evidence>
<keyword evidence="6" id="KW-0256">Endoplasmic reticulum</keyword>
<keyword evidence="10 11" id="KW-0472">Membrane</keyword>
<feature type="transmembrane region" description="Helical" evidence="11">
    <location>
        <begin position="156"/>
        <end position="181"/>
    </location>
</feature>
<evidence type="ECO:0000256" key="10">
    <source>
        <dbReference type="ARBA" id="ARBA00023136"/>
    </source>
</evidence>
<dbReference type="NCBIfam" id="TIGR00869">
    <property type="entry name" value="sec62"/>
    <property type="match status" value="1"/>
</dbReference>
<keyword evidence="4" id="KW-0813">Transport</keyword>
<evidence type="ECO:0000313" key="13">
    <source>
        <dbReference type="Proteomes" id="UP000054454"/>
    </source>
</evidence>
<evidence type="ECO:0000256" key="6">
    <source>
        <dbReference type="ARBA" id="ARBA00022824"/>
    </source>
</evidence>
<dbReference type="PANTHER" id="PTHR12443">
    <property type="entry name" value="TRANSLOCATION PROTEIN SEC62"/>
    <property type="match status" value="1"/>
</dbReference>
<comment type="similarity">
    <text evidence="2">Belongs to the SEC62 family.</text>
</comment>
<keyword evidence="8 11" id="KW-1133">Transmembrane helix</keyword>
<dbReference type="GeneID" id="28937075"/>
<evidence type="ECO:0000256" key="8">
    <source>
        <dbReference type="ARBA" id="ARBA00022989"/>
    </source>
</evidence>
<dbReference type="OrthoDB" id="200187at2759"/>
<dbReference type="GO" id="GO:0071256">
    <property type="term" value="C:translocon complex"/>
    <property type="evidence" value="ECO:0007669"/>
    <property type="project" value="EnsemblFungi"/>
</dbReference>
<protein>
    <recommendedName>
        <fullName evidence="3">Translocation protein SEC62</fullName>
    </recommendedName>
</protein>
<keyword evidence="5 11" id="KW-0812">Transmembrane</keyword>
<keyword evidence="13" id="KW-1185">Reference proteome</keyword>
<keyword evidence="9" id="KW-0811">Translocation</keyword>
<evidence type="ECO:0000256" key="4">
    <source>
        <dbReference type="ARBA" id="ARBA00022448"/>
    </source>
</evidence>
<dbReference type="VEuPathDB" id="FungiDB:T552_02325"/>
<evidence type="ECO:0000256" key="5">
    <source>
        <dbReference type="ARBA" id="ARBA00022692"/>
    </source>
</evidence>
<reference evidence="13" key="1">
    <citation type="journal article" date="2016" name="Nat. Commun.">
        <title>Genome analysis of three Pneumocystis species reveals adaptation mechanisms to life exclusively in mammalian hosts.</title>
        <authorList>
            <person name="Ma L."/>
            <person name="Chen Z."/>
            <person name="Huang D.W."/>
            <person name="Kutty G."/>
            <person name="Ishihara M."/>
            <person name="Wang H."/>
            <person name="Abouelleil A."/>
            <person name="Bishop L."/>
            <person name="Davey E."/>
            <person name="Deng R."/>
            <person name="Deng X."/>
            <person name="Fan L."/>
            <person name="Fantoni G."/>
            <person name="Fitzgerald M."/>
            <person name="Gogineni E."/>
            <person name="Goldberg J.M."/>
            <person name="Handley G."/>
            <person name="Hu X."/>
            <person name="Huber C."/>
            <person name="Jiao X."/>
            <person name="Jones K."/>
            <person name="Levin J.Z."/>
            <person name="Liu Y."/>
            <person name="Macdonald P."/>
            <person name="Melnikov A."/>
            <person name="Raley C."/>
            <person name="Sassi M."/>
            <person name="Sherman B.T."/>
            <person name="Song X."/>
            <person name="Sykes S."/>
            <person name="Tran B."/>
            <person name="Walsh L."/>
            <person name="Xia Y."/>
            <person name="Yang J."/>
            <person name="Young S."/>
            <person name="Zeng Q."/>
            <person name="Zheng X."/>
            <person name="Stephens R."/>
            <person name="Nusbaum C."/>
            <person name="Birren B.W."/>
            <person name="Azadi P."/>
            <person name="Lempicki R.A."/>
            <person name="Cuomo C.A."/>
            <person name="Kovacs J.A."/>
        </authorList>
    </citation>
    <scope>NUCLEOTIDE SEQUENCE [LARGE SCALE GENOMIC DNA]</scope>
    <source>
        <strain evidence="13">B80</strain>
    </source>
</reference>
<evidence type="ECO:0000256" key="7">
    <source>
        <dbReference type="ARBA" id="ARBA00022927"/>
    </source>
</evidence>
<sequence>MSQETSQQALSLARLLRHQSSLKHRSGVLDGKRLDFFKAKYVFRFFESAFYVKKAKKTTSLPSIKAEEDVIKIIRLLLDHALIQRVDKLSSRKDRRGIRSYRLQTSASQEEITQDAYYAWFYDFVPMSTFFLGLGTLILILIIIVYPLWPPKMRRIVYYLSWAALGVIILLIVITILRLFFYVITTTILPPGIWIFPNLYEDVGFVDSFKPLWDWHRGKHKKIKKKE</sequence>
<evidence type="ECO:0000313" key="12">
    <source>
        <dbReference type="EMBL" id="KTW27342.1"/>
    </source>
</evidence>
<evidence type="ECO:0000256" key="11">
    <source>
        <dbReference type="SAM" id="Phobius"/>
    </source>
</evidence>
<organism evidence="12 13">
    <name type="scientific">Pneumocystis carinii (strain B80)</name>
    <name type="common">Rat pneumocystis pneumonia agent</name>
    <name type="synonym">Pneumocystis carinii f. sp. carinii</name>
    <dbReference type="NCBI Taxonomy" id="1408658"/>
    <lineage>
        <taxon>Eukaryota</taxon>
        <taxon>Fungi</taxon>
        <taxon>Dikarya</taxon>
        <taxon>Ascomycota</taxon>
        <taxon>Taphrinomycotina</taxon>
        <taxon>Pneumocystomycetes</taxon>
        <taxon>Pneumocystaceae</taxon>
        <taxon>Pneumocystis</taxon>
    </lineage>
</organism>
<dbReference type="Proteomes" id="UP000054454">
    <property type="component" value="Unassembled WGS sequence"/>
</dbReference>
<comment type="subcellular location">
    <subcellularLocation>
        <location evidence="1">Endoplasmic reticulum membrane</location>
        <topology evidence="1">Multi-pass membrane protein</topology>
    </subcellularLocation>
</comment>
<dbReference type="PANTHER" id="PTHR12443:SF9">
    <property type="entry name" value="TRANSLOCATION PROTEIN SEC62"/>
    <property type="match status" value="1"/>
</dbReference>
<dbReference type="GO" id="GO:0031204">
    <property type="term" value="P:post-translational protein targeting to membrane, translocation"/>
    <property type="evidence" value="ECO:0007669"/>
    <property type="project" value="EnsemblFungi"/>
</dbReference>
<comment type="caution">
    <text evidence="12">The sequence shown here is derived from an EMBL/GenBank/DDBJ whole genome shotgun (WGS) entry which is preliminary data.</text>
</comment>
<keyword evidence="7" id="KW-0653">Protein transport</keyword>
<dbReference type="GO" id="GO:0008320">
    <property type="term" value="F:protein transmembrane transporter activity"/>
    <property type="evidence" value="ECO:0007669"/>
    <property type="project" value="EnsemblFungi"/>
</dbReference>
<evidence type="ECO:0000256" key="9">
    <source>
        <dbReference type="ARBA" id="ARBA00023010"/>
    </source>
</evidence>
<dbReference type="AlphaFoldDB" id="A0A0W4ZG35"/>
<proteinExistence type="inferred from homology"/>
<feature type="transmembrane region" description="Helical" evidence="11">
    <location>
        <begin position="130"/>
        <end position="149"/>
    </location>
</feature>
<dbReference type="RefSeq" id="XP_018225384.1">
    <property type="nucleotide sequence ID" value="XM_018370872.1"/>
</dbReference>
<dbReference type="InterPro" id="IPR011553">
    <property type="entry name" value="Sec62_asco"/>
</dbReference>
<evidence type="ECO:0000256" key="2">
    <source>
        <dbReference type="ARBA" id="ARBA00010604"/>
    </source>
</evidence>
<gene>
    <name evidence="12" type="ORF">T552_02325</name>
</gene>
<dbReference type="Pfam" id="PF03839">
    <property type="entry name" value="Sec62"/>
    <property type="match status" value="1"/>
</dbReference>
<evidence type="ECO:0000256" key="1">
    <source>
        <dbReference type="ARBA" id="ARBA00004477"/>
    </source>
</evidence>
<accession>A0A0W4ZG35</accession>
<name>A0A0W4ZG35_PNEC8</name>
<dbReference type="GO" id="GO:0031207">
    <property type="term" value="C:Sec62/Sec63 complex"/>
    <property type="evidence" value="ECO:0007669"/>
    <property type="project" value="EnsemblFungi"/>
</dbReference>
<dbReference type="InterPro" id="IPR004728">
    <property type="entry name" value="Sec62"/>
</dbReference>
<dbReference type="EMBL" id="LFVZ01000010">
    <property type="protein sequence ID" value="KTW27342.1"/>
    <property type="molecule type" value="Genomic_DNA"/>
</dbReference>